<keyword evidence="5" id="KW-0067">ATP-binding</keyword>
<evidence type="ECO:0000259" key="8">
    <source>
        <dbReference type="PROSITE" id="PS51192"/>
    </source>
</evidence>
<feature type="region of interest" description="Disordered" evidence="7">
    <location>
        <begin position="1"/>
        <end position="159"/>
    </location>
</feature>
<dbReference type="SMART" id="SM00487">
    <property type="entry name" value="DEXDc"/>
    <property type="match status" value="1"/>
</dbReference>
<reference evidence="11" key="2">
    <citation type="submission" date="2014-05" db="EMBL/GenBank/DDBJ databases">
        <title>The genome and life-stage specific transcriptomes of Globodera pallida elucidate key aspects of plant parasitism by a cyst nematode.</title>
        <authorList>
            <person name="Cotton J.A."/>
            <person name="Lilley C.J."/>
            <person name="Jones L.M."/>
            <person name="Kikuchi T."/>
            <person name="Reid A.J."/>
            <person name="Thorpe P."/>
            <person name="Tsai I.J."/>
            <person name="Beasley H."/>
            <person name="Blok V."/>
            <person name="Cock P.J.A."/>
            <person name="Van den Akker S.E."/>
            <person name="Holroyd N."/>
            <person name="Hunt M."/>
            <person name="Mantelin S."/>
            <person name="Naghra H."/>
            <person name="Pain A."/>
            <person name="Palomares-Rius J.E."/>
            <person name="Zarowiecki M."/>
            <person name="Berriman M."/>
            <person name="Jones J.T."/>
            <person name="Urwin P.E."/>
        </authorList>
    </citation>
    <scope>NUCLEOTIDE SEQUENCE [LARGE SCALE GENOMIC DNA]</scope>
    <source>
        <strain evidence="11">Lindley</strain>
    </source>
</reference>
<dbReference type="GO" id="GO:0016787">
    <property type="term" value="F:hydrolase activity"/>
    <property type="evidence" value="ECO:0007669"/>
    <property type="project" value="UniProtKB-KW"/>
</dbReference>
<evidence type="ECO:0000256" key="6">
    <source>
        <dbReference type="PROSITE-ProRule" id="PRU00552"/>
    </source>
</evidence>
<dbReference type="SUPFAM" id="SSF52540">
    <property type="entry name" value="P-loop containing nucleoside triphosphate hydrolases"/>
    <property type="match status" value="1"/>
</dbReference>
<proteinExistence type="predicted"/>
<reference evidence="11" key="1">
    <citation type="submission" date="2013-12" db="EMBL/GenBank/DDBJ databases">
        <authorList>
            <person name="Aslett M."/>
        </authorList>
    </citation>
    <scope>NUCLEOTIDE SEQUENCE [LARGE SCALE GENOMIC DNA]</scope>
    <source>
        <strain evidence="11">Lindley</strain>
    </source>
</reference>
<dbReference type="PANTHER" id="PTHR47958">
    <property type="entry name" value="ATP-DEPENDENT RNA HELICASE DBP3"/>
    <property type="match status" value="1"/>
</dbReference>
<dbReference type="InterPro" id="IPR014001">
    <property type="entry name" value="Helicase_ATP-bd"/>
</dbReference>
<feature type="compositionally biased region" description="Basic and acidic residues" evidence="7">
    <location>
        <begin position="747"/>
        <end position="756"/>
    </location>
</feature>
<reference evidence="12" key="3">
    <citation type="submission" date="2016-06" db="UniProtKB">
        <authorList>
            <consortium name="WormBaseParasite"/>
        </authorList>
    </citation>
    <scope>IDENTIFICATION</scope>
</reference>
<dbReference type="Pfam" id="PF00270">
    <property type="entry name" value="DEAD"/>
    <property type="match status" value="1"/>
</dbReference>
<feature type="compositionally biased region" description="Basic and acidic residues" evidence="7">
    <location>
        <begin position="130"/>
        <end position="141"/>
    </location>
</feature>
<dbReference type="WBParaSite" id="GPLIN_000329200">
    <property type="protein sequence ID" value="GPLIN_000329200"/>
    <property type="gene ID" value="GPLIN_000329200"/>
</dbReference>
<dbReference type="InterPro" id="IPR000629">
    <property type="entry name" value="RNA-helicase_DEAD-box_CS"/>
</dbReference>
<dbReference type="EC" id="3.6.4.13" evidence="1"/>
<dbReference type="GO" id="GO:0003724">
    <property type="term" value="F:RNA helicase activity"/>
    <property type="evidence" value="ECO:0007669"/>
    <property type="project" value="UniProtKB-EC"/>
</dbReference>
<feature type="compositionally biased region" description="Pro residues" evidence="7">
    <location>
        <begin position="35"/>
        <end position="46"/>
    </location>
</feature>
<dbReference type="SMART" id="SM00490">
    <property type="entry name" value="HELICc"/>
    <property type="match status" value="1"/>
</dbReference>
<dbReference type="PROSITE" id="PS51195">
    <property type="entry name" value="Q_MOTIF"/>
    <property type="match status" value="1"/>
</dbReference>
<dbReference type="InterPro" id="IPR011545">
    <property type="entry name" value="DEAD/DEAH_box_helicase_dom"/>
</dbReference>
<feature type="domain" description="Helicase ATP-binding" evidence="8">
    <location>
        <begin position="243"/>
        <end position="427"/>
    </location>
</feature>
<evidence type="ECO:0000313" key="11">
    <source>
        <dbReference type="Proteomes" id="UP000050741"/>
    </source>
</evidence>
<feature type="region of interest" description="Disordered" evidence="7">
    <location>
        <begin position="642"/>
        <end position="686"/>
    </location>
</feature>
<feature type="region of interest" description="Disordered" evidence="7">
    <location>
        <begin position="729"/>
        <end position="819"/>
    </location>
</feature>
<dbReference type="GO" id="GO:0005524">
    <property type="term" value="F:ATP binding"/>
    <property type="evidence" value="ECO:0007669"/>
    <property type="project" value="UniProtKB-KW"/>
</dbReference>
<evidence type="ECO:0000256" key="5">
    <source>
        <dbReference type="ARBA" id="ARBA00022840"/>
    </source>
</evidence>
<feature type="short sequence motif" description="Q motif" evidence="6">
    <location>
        <begin position="211"/>
        <end position="239"/>
    </location>
</feature>
<dbReference type="CDD" id="cd18787">
    <property type="entry name" value="SF2_C_DEAD"/>
    <property type="match status" value="1"/>
</dbReference>
<feature type="compositionally biased region" description="Basic and acidic residues" evidence="7">
    <location>
        <begin position="657"/>
        <end position="666"/>
    </location>
</feature>
<dbReference type="AlphaFoldDB" id="A0A183BRQ6"/>
<dbReference type="PROSITE" id="PS51192">
    <property type="entry name" value="HELICASE_ATP_BIND_1"/>
    <property type="match status" value="1"/>
</dbReference>
<dbReference type="GO" id="GO:0003676">
    <property type="term" value="F:nucleic acid binding"/>
    <property type="evidence" value="ECO:0007669"/>
    <property type="project" value="InterPro"/>
</dbReference>
<dbReference type="InterPro" id="IPR014014">
    <property type="entry name" value="RNA_helicase_DEAD_Q_motif"/>
</dbReference>
<evidence type="ECO:0000256" key="2">
    <source>
        <dbReference type="ARBA" id="ARBA00022741"/>
    </source>
</evidence>
<evidence type="ECO:0000313" key="12">
    <source>
        <dbReference type="WBParaSite" id="GPLIN_000329200"/>
    </source>
</evidence>
<keyword evidence="3" id="KW-0378">Hydrolase</keyword>
<keyword evidence="4" id="KW-0347">Helicase</keyword>
<dbReference type="GO" id="GO:0043186">
    <property type="term" value="C:P granule"/>
    <property type="evidence" value="ECO:0007669"/>
    <property type="project" value="UniProtKB-ARBA"/>
</dbReference>
<name>A0A183BRQ6_GLOPA</name>
<accession>A0A183BRQ6</accession>
<dbReference type="InterPro" id="IPR001650">
    <property type="entry name" value="Helicase_C-like"/>
</dbReference>
<dbReference type="Pfam" id="PF00271">
    <property type="entry name" value="Helicase_C"/>
    <property type="match status" value="1"/>
</dbReference>
<protein>
    <recommendedName>
        <fullName evidence="1">RNA helicase</fullName>
        <ecNumber evidence="1">3.6.4.13</ecNumber>
    </recommendedName>
</protein>
<evidence type="ECO:0000256" key="7">
    <source>
        <dbReference type="SAM" id="MobiDB-lite"/>
    </source>
</evidence>
<evidence type="ECO:0000256" key="4">
    <source>
        <dbReference type="ARBA" id="ARBA00022806"/>
    </source>
</evidence>
<feature type="compositionally biased region" description="Pro residues" evidence="7">
    <location>
        <begin position="142"/>
        <end position="152"/>
    </location>
</feature>
<evidence type="ECO:0000256" key="3">
    <source>
        <dbReference type="ARBA" id="ARBA00022801"/>
    </source>
</evidence>
<dbReference type="PROSITE" id="PS51194">
    <property type="entry name" value="HELICASE_CTER"/>
    <property type="match status" value="1"/>
</dbReference>
<feature type="compositionally biased region" description="Low complexity" evidence="7">
    <location>
        <begin position="729"/>
        <end position="739"/>
    </location>
</feature>
<keyword evidence="2" id="KW-0547">Nucleotide-binding</keyword>
<keyword evidence="11" id="KW-1185">Reference proteome</keyword>
<dbReference type="InterPro" id="IPR027417">
    <property type="entry name" value="P-loop_NTPase"/>
</dbReference>
<feature type="compositionally biased region" description="Polar residues" evidence="7">
    <location>
        <begin position="105"/>
        <end position="128"/>
    </location>
</feature>
<dbReference type="Gene3D" id="3.40.50.300">
    <property type="entry name" value="P-loop containing nucleotide triphosphate hydrolases"/>
    <property type="match status" value="2"/>
</dbReference>
<evidence type="ECO:0000259" key="9">
    <source>
        <dbReference type="PROSITE" id="PS51194"/>
    </source>
</evidence>
<sequence>MAFSRRQLFGERHPLIGGDRYFNDRLTNREAIPPNSVPAPSRPPSSPRWEAAPNGSLSSFDNLSVDDGMFGQPDTKNGVTTAGGPPHFPSQSSANGFGRGGSRQPVVNSFVTCNQQNGGGFSSTSSFQAPKREPNGYRIEEVPPPQQPPPPLEPRRRRQKYLPPTRPDVELFNENNHIQPGPLWKDQFGIKNDTNLSVSCQDGSQFEHLVQEFEECGFSNAILRNIQLRKYNELTQVQKSVIPVIQKHRSDLMAHAQTGSGKSAAFLLPIINLIQTIKSQSAPYHPANSDSPFALVLEPSKELCYQLWEDARSFAINTGVSVQRTYGDMPVRESKRQIESGCDICMVTCGRLSHFVNEGTIKLGNLRFLVLDEADRLLTCEHFHFCVSQIKNNASLNPNHRVLMFSATFDSEVQLIASTFLRPNYVFITVGVLNSVVDTVNQEFVEVQRYSKQEKLLEILKKDAIWKTLPNGDHFLKPAKKTLVFVETRRNSDRLAIALTQEKFYNTQSLNGDRTLEQRHLAFRKFIHGHYDVLVSTDVAARGVNIPNVDHVINYDLPERMEDNHTYVHRIGRAGRAGNTGLATSFFDSTSPEDLAKAAFYVQVLSIQADRLPHLLVPDFLLRCASSGNYFDAPFVPTSSSSNFGNSFNDRPNVVEGPRRDVEERQQTNGGAPGGQMSAPGGQMSATTAAAGENVLSIQADRLPHLLVPDFLLRYASGNYFDAPFVPTSSSSNFGNSFNDRPNVVDGPRRDVEERQLTNGGAPGAQMSAPGGQMSAPVGQMSAPGGQIRQMSATTAAAGGENVRPPPPPSKTTLKTNRRQEDVKEWMDYQSVPYGAEDLLSPLTTAKAHRG</sequence>
<organism evidence="11 12">
    <name type="scientific">Globodera pallida</name>
    <name type="common">Potato cyst nematode worm</name>
    <name type="synonym">Heterodera pallida</name>
    <dbReference type="NCBI Taxonomy" id="36090"/>
    <lineage>
        <taxon>Eukaryota</taxon>
        <taxon>Metazoa</taxon>
        <taxon>Ecdysozoa</taxon>
        <taxon>Nematoda</taxon>
        <taxon>Chromadorea</taxon>
        <taxon>Rhabditida</taxon>
        <taxon>Tylenchina</taxon>
        <taxon>Tylenchomorpha</taxon>
        <taxon>Tylenchoidea</taxon>
        <taxon>Heteroderidae</taxon>
        <taxon>Heteroderinae</taxon>
        <taxon>Globodera</taxon>
    </lineage>
</organism>
<dbReference type="Proteomes" id="UP000050741">
    <property type="component" value="Unassembled WGS sequence"/>
</dbReference>
<dbReference type="PROSITE" id="PS00039">
    <property type="entry name" value="DEAD_ATP_HELICASE"/>
    <property type="match status" value="1"/>
</dbReference>
<evidence type="ECO:0000256" key="1">
    <source>
        <dbReference type="ARBA" id="ARBA00012552"/>
    </source>
</evidence>
<feature type="domain" description="Helicase C-terminal" evidence="9">
    <location>
        <begin position="471"/>
        <end position="623"/>
    </location>
</feature>
<feature type="domain" description="DEAD-box RNA helicase Q" evidence="10">
    <location>
        <begin position="211"/>
        <end position="239"/>
    </location>
</feature>
<evidence type="ECO:0000259" key="10">
    <source>
        <dbReference type="PROSITE" id="PS51195"/>
    </source>
</evidence>